<organism evidence="1">
    <name type="scientific">Lepeophtheirus salmonis</name>
    <name type="common">Salmon louse</name>
    <name type="synonym">Caligus salmonis</name>
    <dbReference type="NCBI Taxonomy" id="72036"/>
    <lineage>
        <taxon>Eukaryota</taxon>
        <taxon>Metazoa</taxon>
        <taxon>Ecdysozoa</taxon>
        <taxon>Arthropoda</taxon>
        <taxon>Crustacea</taxon>
        <taxon>Multicrustacea</taxon>
        <taxon>Hexanauplia</taxon>
        <taxon>Copepoda</taxon>
        <taxon>Siphonostomatoida</taxon>
        <taxon>Caligidae</taxon>
        <taxon>Lepeophtheirus</taxon>
    </lineage>
</organism>
<proteinExistence type="predicted"/>
<reference evidence="1" key="1">
    <citation type="submission" date="2014-05" db="EMBL/GenBank/DDBJ databases">
        <authorList>
            <person name="Chronopoulou M."/>
        </authorList>
    </citation>
    <scope>NUCLEOTIDE SEQUENCE</scope>
    <source>
        <tissue evidence="1">Whole organism</tissue>
    </source>
</reference>
<evidence type="ECO:0000313" key="1">
    <source>
        <dbReference type="EMBL" id="CDW37898.1"/>
    </source>
</evidence>
<name>A0A0K2UI49_LEPSM</name>
<dbReference type="EMBL" id="HACA01020537">
    <property type="protein sequence ID" value="CDW37898.1"/>
    <property type="molecule type" value="Transcribed_RNA"/>
</dbReference>
<sequence>MTKCQKVFKARCCSNDILQVKLEPDQSYGMKAEAKTCLRGAWVCCGIKEKDAGHG</sequence>
<protein>
    <submittedName>
        <fullName evidence="1">Uncharacterized protein</fullName>
    </submittedName>
</protein>
<dbReference type="AlphaFoldDB" id="A0A0K2UI49"/>
<accession>A0A0K2UI49</accession>